<dbReference type="EnsemblProtists" id="PYU1_T000543">
    <property type="protein sequence ID" value="PYU1_T000543"/>
    <property type="gene ID" value="PYU1_G000543"/>
</dbReference>
<dbReference type="InterPro" id="IPR055343">
    <property type="entry name" value="CREG_beta-barrel"/>
</dbReference>
<dbReference type="PROSITE" id="PS51257">
    <property type="entry name" value="PROKAR_LIPOPROTEIN"/>
    <property type="match status" value="1"/>
</dbReference>
<feature type="domain" description="CREG-like beta-barrel" evidence="2">
    <location>
        <begin position="43"/>
        <end position="207"/>
    </location>
</feature>
<dbReference type="OMA" id="AQTPYCR"/>
<evidence type="ECO:0000313" key="4">
    <source>
        <dbReference type="Proteomes" id="UP000019132"/>
    </source>
</evidence>
<dbReference type="SUPFAM" id="SSF50475">
    <property type="entry name" value="FMN-binding split barrel"/>
    <property type="match status" value="1"/>
</dbReference>
<dbReference type="VEuPathDB" id="FungiDB:PYU1_G000543"/>
<evidence type="ECO:0000259" key="2">
    <source>
        <dbReference type="Pfam" id="PF13883"/>
    </source>
</evidence>
<reference evidence="3" key="3">
    <citation type="submission" date="2015-02" db="UniProtKB">
        <authorList>
            <consortium name="EnsemblProtists"/>
        </authorList>
    </citation>
    <scope>IDENTIFICATION</scope>
    <source>
        <strain evidence="3">DAOM BR144</strain>
    </source>
</reference>
<keyword evidence="4" id="KW-1185">Reference proteome</keyword>
<reference evidence="4" key="1">
    <citation type="journal article" date="2010" name="Genome Biol.">
        <title>Genome sequence of the necrotrophic plant pathogen Pythium ultimum reveals original pathogenicity mechanisms and effector repertoire.</title>
        <authorList>
            <person name="Levesque C.A."/>
            <person name="Brouwer H."/>
            <person name="Cano L."/>
            <person name="Hamilton J.P."/>
            <person name="Holt C."/>
            <person name="Huitema E."/>
            <person name="Raffaele S."/>
            <person name="Robideau G.P."/>
            <person name="Thines M."/>
            <person name="Win J."/>
            <person name="Zerillo M.M."/>
            <person name="Beakes G.W."/>
            <person name="Boore J.L."/>
            <person name="Busam D."/>
            <person name="Dumas B."/>
            <person name="Ferriera S."/>
            <person name="Fuerstenberg S.I."/>
            <person name="Gachon C.M."/>
            <person name="Gaulin E."/>
            <person name="Govers F."/>
            <person name="Grenville-Briggs L."/>
            <person name="Horner N."/>
            <person name="Hostetler J."/>
            <person name="Jiang R.H."/>
            <person name="Johnson J."/>
            <person name="Krajaejun T."/>
            <person name="Lin H."/>
            <person name="Meijer H.J."/>
            <person name="Moore B."/>
            <person name="Morris P."/>
            <person name="Phuntmart V."/>
            <person name="Puiu D."/>
            <person name="Shetty J."/>
            <person name="Stajich J.E."/>
            <person name="Tripathy S."/>
            <person name="Wawra S."/>
            <person name="van West P."/>
            <person name="Whitty B.R."/>
            <person name="Coutinho P.M."/>
            <person name="Henrissat B."/>
            <person name="Martin F."/>
            <person name="Thomas P.D."/>
            <person name="Tyler B.M."/>
            <person name="De Vries R.P."/>
            <person name="Kamoun S."/>
            <person name="Yandell M."/>
            <person name="Tisserat N."/>
            <person name="Buell C.R."/>
        </authorList>
    </citation>
    <scope>NUCLEOTIDE SEQUENCE</scope>
    <source>
        <strain evidence="4">DAOM:BR144</strain>
    </source>
</reference>
<dbReference type="InParanoid" id="K3W6F2"/>
<evidence type="ECO:0000313" key="3">
    <source>
        <dbReference type="EnsemblProtists" id="PYU1_T000543"/>
    </source>
</evidence>
<dbReference type="EMBL" id="GL376636">
    <property type="status" value="NOT_ANNOTATED_CDS"/>
    <property type="molecule type" value="Genomic_DNA"/>
</dbReference>
<evidence type="ECO:0000256" key="1">
    <source>
        <dbReference type="SAM" id="SignalP"/>
    </source>
</evidence>
<keyword evidence="1" id="KW-0732">Signal</keyword>
<feature type="chain" id="PRO_5003871625" description="CREG-like beta-barrel domain-containing protein" evidence="1">
    <location>
        <begin position="27"/>
        <end position="232"/>
    </location>
</feature>
<dbReference type="GO" id="GO:0005737">
    <property type="term" value="C:cytoplasm"/>
    <property type="evidence" value="ECO:0007669"/>
    <property type="project" value="UniProtKB-ARBA"/>
</dbReference>
<dbReference type="Gene3D" id="2.30.110.10">
    <property type="entry name" value="Electron Transport, Fmn-binding Protein, Chain A"/>
    <property type="match status" value="1"/>
</dbReference>
<name>K3W6F2_GLOUD</name>
<dbReference type="FunFam" id="2.30.110.10:FF:000081">
    <property type="entry name" value="Cellular repressor of E1A stimulated genes 1"/>
    <property type="match status" value="1"/>
</dbReference>
<organism evidence="3 4">
    <name type="scientific">Globisporangium ultimum (strain ATCC 200006 / CBS 805.95 / DAOM BR144)</name>
    <name type="common">Pythium ultimum</name>
    <dbReference type="NCBI Taxonomy" id="431595"/>
    <lineage>
        <taxon>Eukaryota</taxon>
        <taxon>Sar</taxon>
        <taxon>Stramenopiles</taxon>
        <taxon>Oomycota</taxon>
        <taxon>Peronosporomycetes</taxon>
        <taxon>Pythiales</taxon>
        <taxon>Pythiaceae</taxon>
        <taxon>Globisporangium</taxon>
    </lineage>
</organism>
<dbReference type="AlphaFoldDB" id="K3W6F2"/>
<dbReference type="Pfam" id="PF13883">
    <property type="entry name" value="CREG_beta-barrel"/>
    <property type="match status" value="1"/>
</dbReference>
<dbReference type="Proteomes" id="UP000019132">
    <property type="component" value="Unassembled WGS sequence"/>
</dbReference>
<protein>
    <recommendedName>
        <fullName evidence="2">CREG-like beta-barrel domain-containing protein</fullName>
    </recommendedName>
</protein>
<dbReference type="eggNOG" id="KOG3374">
    <property type="taxonomic scope" value="Eukaryota"/>
</dbReference>
<dbReference type="PANTHER" id="PTHR13343:SF17">
    <property type="entry name" value="CELLULAR REPRESSOR OF E1A-STIMULATED GENES, ISOFORM A"/>
    <property type="match status" value="1"/>
</dbReference>
<dbReference type="InterPro" id="IPR012349">
    <property type="entry name" value="Split_barrel_FMN-bd"/>
</dbReference>
<proteinExistence type="predicted"/>
<feature type="signal peptide" evidence="1">
    <location>
        <begin position="1"/>
        <end position="26"/>
    </location>
</feature>
<sequence>MKKNATTLHLLLTALLVLLACSACDARRSYMRHSVMILSSVTPSTAALHARQLVHENEWGTLATISKQFNGVPFANIVSYSDGVGDSAEAATGEMFFYLTPMDSTASDLAVNPSASVSISMAQGGKGACKMDVEDPTCWKLSFTGTVVPVPADKEEYAKKALFSKHPQMKYWPSDHGFKPYVLKPENIVLLDYYGGAKHIPVDEYYSVKLSDESDDDMEQRFRIPEYYRIKH</sequence>
<accession>K3W6F2</accession>
<reference evidence="4" key="2">
    <citation type="submission" date="2010-04" db="EMBL/GenBank/DDBJ databases">
        <authorList>
            <person name="Buell R."/>
            <person name="Hamilton J."/>
            <person name="Hostetler J."/>
        </authorList>
    </citation>
    <scope>NUCLEOTIDE SEQUENCE [LARGE SCALE GENOMIC DNA]</scope>
    <source>
        <strain evidence="4">DAOM:BR144</strain>
    </source>
</reference>
<dbReference type="PANTHER" id="PTHR13343">
    <property type="entry name" value="CREG1 PROTEIN"/>
    <property type="match status" value="1"/>
</dbReference>
<dbReference type="HOGENOM" id="CLU_083635_2_1_1"/>